<evidence type="ECO:0000256" key="5">
    <source>
        <dbReference type="ARBA" id="ARBA00022927"/>
    </source>
</evidence>
<proteinExistence type="predicted"/>
<dbReference type="PANTHER" id="PTHR30081:SF1">
    <property type="entry name" value="PROTEIN TRANSLOCASE SUBUNIT SECD"/>
    <property type="match status" value="1"/>
</dbReference>
<keyword evidence="8 9" id="KW-0472">Membrane</keyword>
<sequence length="216" mass="23192">EALVSGGFSIEQAQLLAKQLNAGALPVPVEIIEQETIGATLGQISVEKSITAGLIGLALVIIFMILNYGRLGILASIALAIYGLVTLAVYEIIPVTLTLSGIAGFILSIGMAVDSNILIFERMKEELSAGRQLKQAMELGFGRAWDSIRDANVATLVTVFILFNPFNWNFLVTSGMVRGFALTLGIGIVISLFTGIIVTRTLVRVFYRTGDIKTKN</sequence>
<dbReference type="AlphaFoldDB" id="A0A955LWD0"/>
<dbReference type="GO" id="GO:0022857">
    <property type="term" value="F:transmembrane transporter activity"/>
    <property type="evidence" value="ECO:0007669"/>
    <property type="project" value="InterPro"/>
</dbReference>
<reference evidence="11" key="1">
    <citation type="submission" date="2020-04" db="EMBL/GenBank/DDBJ databases">
        <authorList>
            <person name="Zhang T."/>
        </authorList>
    </citation>
    <scope>NUCLEOTIDE SEQUENCE</scope>
    <source>
        <strain evidence="11">HKST-UBA02</strain>
    </source>
</reference>
<dbReference type="NCBIfam" id="TIGR00916">
    <property type="entry name" value="2A0604s01"/>
    <property type="match status" value="1"/>
</dbReference>
<evidence type="ECO:0000256" key="6">
    <source>
        <dbReference type="ARBA" id="ARBA00022989"/>
    </source>
</evidence>
<evidence type="ECO:0000256" key="1">
    <source>
        <dbReference type="ARBA" id="ARBA00004651"/>
    </source>
</evidence>
<gene>
    <name evidence="11" type="ORF">KC573_01190</name>
</gene>
<dbReference type="Gene3D" id="1.20.1640.10">
    <property type="entry name" value="Multidrug efflux transporter AcrB transmembrane domain"/>
    <property type="match status" value="1"/>
</dbReference>
<protein>
    <submittedName>
        <fullName evidence="11">SecD/SecF family protein translocase subunit</fullName>
    </submittedName>
</protein>
<keyword evidence="7" id="KW-0811">Translocation</keyword>
<dbReference type="InterPro" id="IPR048634">
    <property type="entry name" value="SecD_SecF_C"/>
</dbReference>
<dbReference type="InterPro" id="IPR001036">
    <property type="entry name" value="Acrflvin-R"/>
</dbReference>
<evidence type="ECO:0000259" key="10">
    <source>
        <dbReference type="Pfam" id="PF02355"/>
    </source>
</evidence>
<evidence type="ECO:0000256" key="8">
    <source>
        <dbReference type="ARBA" id="ARBA00023136"/>
    </source>
</evidence>
<feature type="domain" description="Protein export membrane protein SecD/SecF C-terminal" evidence="10">
    <location>
        <begin position="29"/>
        <end position="206"/>
    </location>
</feature>
<evidence type="ECO:0000256" key="7">
    <source>
        <dbReference type="ARBA" id="ARBA00023010"/>
    </source>
</evidence>
<keyword evidence="6 9" id="KW-1133">Transmembrane helix</keyword>
<keyword evidence="5" id="KW-0653">Protein transport</keyword>
<dbReference type="PRINTS" id="PR00702">
    <property type="entry name" value="ACRIFLAVINRP"/>
</dbReference>
<feature type="transmembrane region" description="Helical" evidence="9">
    <location>
        <begin position="180"/>
        <end position="203"/>
    </location>
</feature>
<evidence type="ECO:0000256" key="3">
    <source>
        <dbReference type="ARBA" id="ARBA00022475"/>
    </source>
</evidence>
<dbReference type="SUPFAM" id="SSF82866">
    <property type="entry name" value="Multidrug efflux transporter AcrB transmembrane domain"/>
    <property type="match status" value="1"/>
</dbReference>
<dbReference type="InterPro" id="IPR022813">
    <property type="entry name" value="SecD/SecF_arch_bac"/>
</dbReference>
<reference evidence="11" key="2">
    <citation type="journal article" date="2021" name="Microbiome">
        <title>Successional dynamics and alternative stable states in a saline activated sludge microbial community over 9 years.</title>
        <authorList>
            <person name="Wang Y."/>
            <person name="Ye J."/>
            <person name="Ju F."/>
            <person name="Liu L."/>
            <person name="Boyd J.A."/>
            <person name="Deng Y."/>
            <person name="Parks D.H."/>
            <person name="Jiang X."/>
            <person name="Yin X."/>
            <person name="Woodcroft B.J."/>
            <person name="Tyson G.W."/>
            <person name="Hugenholtz P."/>
            <person name="Polz M.F."/>
            <person name="Zhang T."/>
        </authorList>
    </citation>
    <scope>NUCLEOTIDE SEQUENCE</scope>
    <source>
        <strain evidence="11">HKST-UBA02</strain>
    </source>
</reference>
<dbReference type="InterPro" id="IPR055344">
    <property type="entry name" value="SecD_SecF_C_bact"/>
</dbReference>
<evidence type="ECO:0000313" key="12">
    <source>
        <dbReference type="Proteomes" id="UP000699691"/>
    </source>
</evidence>
<feature type="non-terminal residue" evidence="11">
    <location>
        <position position="1"/>
    </location>
</feature>
<dbReference type="Pfam" id="PF02355">
    <property type="entry name" value="SecD_SecF_C"/>
    <property type="match status" value="1"/>
</dbReference>
<evidence type="ECO:0000256" key="9">
    <source>
        <dbReference type="SAM" id="Phobius"/>
    </source>
</evidence>
<evidence type="ECO:0000256" key="4">
    <source>
        <dbReference type="ARBA" id="ARBA00022692"/>
    </source>
</evidence>
<evidence type="ECO:0000313" key="11">
    <source>
        <dbReference type="EMBL" id="MCA9397416.1"/>
    </source>
</evidence>
<dbReference type="EMBL" id="JAGQKY010000033">
    <property type="protein sequence ID" value="MCA9397416.1"/>
    <property type="molecule type" value="Genomic_DNA"/>
</dbReference>
<dbReference type="GO" id="GO:0015031">
    <property type="term" value="P:protein transport"/>
    <property type="evidence" value="ECO:0007669"/>
    <property type="project" value="UniProtKB-KW"/>
</dbReference>
<evidence type="ECO:0000256" key="2">
    <source>
        <dbReference type="ARBA" id="ARBA00022448"/>
    </source>
</evidence>
<feature type="transmembrane region" description="Helical" evidence="9">
    <location>
        <begin position="49"/>
        <end position="66"/>
    </location>
</feature>
<accession>A0A955LWD0</accession>
<organism evidence="11 12">
    <name type="scientific">candidate division WWE3 bacterium</name>
    <dbReference type="NCBI Taxonomy" id="2053526"/>
    <lineage>
        <taxon>Bacteria</taxon>
        <taxon>Katanobacteria</taxon>
    </lineage>
</organism>
<feature type="transmembrane region" description="Helical" evidence="9">
    <location>
        <begin position="73"/>
        <end position="93"/>
    </location>
</feature>
<dbReference type="PANTHER" id="PTHR30081">
    <property type="entry name" value="PROTEIN-EXPORT MEMBRANE PROTEIN SEC"/>
    <property type="match status" value="1"/>
</dbReference>
<comment type="subcellular location">
    <subcellularLocation>
        <location evidence="1">Cell membrane</location>
        <topology evidence="1">Multi-pass membrane protein</topology>
    </subcellularLocation>
</comment>
<feature type="transmembrane region" description="Helical" evidence="9">
    <location>
        <begin position="151"/>
        <end position="168"/>
    </location>
</feature>
<comment type="caution">
    <text evidence="11">The sequence shown here is derived from an EMBL/GenBank/DDBJ whole genome shotgun (WGS) entry which is preliminary data.</text>
</comment>
<name>A0A955LWD0_UNCKA</name>
<keyword evidence="3" id="KW-1003">Cell membrane</keyword>
<dbReference type="GO" id="GO:0005886">
    <property type="term" value="C:plasma membrane"/>
    <property type="evidence" value="ECO:0007669"/>
    <property type="project" value="UniProtKB-SubCell"/>
</dbReference>
<keyword evidence="2" id="KW-0813">Transport</keyword>
<keyword evidence="4 9" id="KW-0812">Transmembrane</keyword>
<feature type="transmembrane region" description="Helical" evidence="9">
    <location>
        <begin position="99"/>
        <end position="120"/>
    </location>
</feature>
<dbReference type="Proteomes" id="UP000699691">
    <property type="component" value="Unassembled WGS sequence"/>
</dbReference>